<dbReference type="GO" id="GO:0005886">
    <property type="term" value="C:plasma membrane"/>
    <property type="evidence" value="ECO:0007669"/>
    <property type="project" value="TreeGrafter"/>
</dbReference>
<evidence type="ECO:0000259" key="8">
    <source>
        <dbReference type="PROSITE" id="PS50202"/>
    </source>
</evidence>
<dbReference type="InterPro" id="IPR013783">
    <property type="entry name" value="Ig-like_fold"/>
</dbReference>
<keyword evidence="4 7" id="KW-1133">Transmembrane helix</keyword>
<dbReference type="AlphaFoldDB" id="A0A8T0EI57"/>
<protein>
    <submittedName>
        <fullName evidence="9">Vesicle-associated membrane like protein</fullName>
    </submittedName>
</protein>
<dbReference type="GO" id="GO:0090158">
    <property type="term" value="P:endoplasmic reticulum membrane organization"/>
    <property type="evidence" value="ECO:0007669"/>
    <property type="project" value="TreeGrafter"/>
</dbReference>
<accession>A0A8T0EI57</accession>
<reference evidence="9" key="2">
    <citation type="submission" date="2020-06" db="EMBL/GenBank/DDBJ databases">
        <authorList>
            <person name="Sheffer M."/>
        </authorList>
    </citation>
    <scope>NUCLEOTIDE SEQUENCE</scope>
</reference>
<sequence>MAHEPSGKMTKTEQALVLDPPSELHFKGPFSEVTTSYLKLKNPTDKVIGFKVKTTAPKTYCVRPNGGAIAPKKTVSVAVMLQPFDPENDDRSRDKFMVQSMYVPDGEEYHDSLWHDIPPEGLMNSKLKCVFDIPASSSEATTEVKAEVIEQPKIKAKVVQVQESKPSDTEAAESKTLHEEYKKLKSELNDVRAENSSLKEEGLRLRRMYDSRTKATSAKPESEMHHSSVQKQLFSNYLLVIAFFIFILGFFIGKFIL</sequence>
<name>A0A8T0EI57_ARGBR</name>
<feature type="domain" description="MSP" evidence="8">
    <location>
        <begin position="15"/>
        <end position="132"/>
    </location>
</feature>
<organism evidence="9 10">
    <name type="scientific">Argiope bruennichi</name>
    <name type="common">Wasp spider</name>
    <name type="synonym">Aranea bruennichi</name>
    <dbReference type="NCBI Taxonomy" id="94029"/>
    <lineage>
        <taxon>Eukaryota</taxon>
        <taxon>Metazoa</taxon>
        <taxon>Ecdysozoa</taxon>
        <taxon>Arthropoda</taxon>
        <taxon>Chelicerata</taxon>
        <taxon>Arachnida</taxon>
        <taxon>Araneae</taxon>
        <taxon>Araneomorphae</taxon>
        <taxon>Entelegynae</taxon>
        <taxon>Araneoidea</taxon>
        <taxon>Araneidae</taxon>
        <taxon>Argiope</taxon>
    </lineage>
</organism>
<keyword evidence="10" id="KW-1185">Reference proteome</keyword>
<dbReference type="InterPro" id="IPR016763">
    <property type="entry name" value="VAP"/>
</dbReference>
<dbReference type="Gene3D" id="2.60.40.10">
    <property type="entry name" value="Immunoglobulins"/>
    <property type="match status" value="1"/>
</dbReference>
<comment type="similarity">
    <text evidence="2">Belongs to the VAMP-associated protein (VAP) (TC 9.B.17) family.</text>
</comment>
<comment type="caution">
    <text evidence="9">The sequence shown here is derived from an EMBL/GenBank/DDBJ whole genome shotgun (WGS) entry which is preliminary data.</text>
</comment>
<keyword evidence="5 7" id="KW-0472">Membrane</keyword>
<feature type="transmembrane region" description="Helical" evidence="7">
    <location>
        <begin position="234"/>
        <end position="256"/>
    </location>
</feature>
<dbReference type="PANTHER" id="PTHR10809">
    <property type="entry name" value="VESICLE-ASSOCIATED MEMBRANE PROTEIN-ASSOCIATED PROTEIN"/>
    <property type="match status" value="1"/>
</dbReference>
<evidence type="ECO:0000256" key="6">
    <source>
        <dbReference type="SAM" id="Coils"/>
    </source>
</evidence>
<evidence type="ECO:0000256" key="7">
    <source>
        <dbReference type="SAM" id="Phobius"/>
    </source>
</evidence>
<gene>
    <name evidence="9" type="ORF">HNY73_016236</name>
</gene>
<evidence type="ECO:0000256" key="3">
    <source>
        <dbReference type="ARBA" id="ARBA00022692"/>
    </source>
</evidence>
<dbReference type="GO" id="GO:0061817">
    <property type="term" value="P:endoplasmic reticulum-plasma membrane tethering"/>
    <property type="evidence" value="ECO:0007669"/>
    <property type="project" value="TreeGrafter"/>
</dbReference>
<evidence type="ECO:0000256" key="1">
    <source>
        <dbReference type="ARBA" id="ARBA00004211"/>
    </source>
</evidence>
<dbReference type="EMBL" id="JABXBU010002227">
    <property type="protein sequence ID" value="KAF8773587.1"/>
    <property type="molecule type" value="Genomic_DNA"/>
</dbReference>
<dbReference type="Pfam" id="PF00635">
    <property type="entry name" value="Motile_Sperm"/>
    <property type="match status" value="1"/>
</dbReference>
<dbReference type="Proteomes" id="UP000807504">
    <property type="component" value="Unassembled WGS sequence"/>
</dbReference>
<evidence type="ECO:0000256" key="5">
    <source>
        <dbReference type="ARBA" id="ARBA00023136"/>
    </source>
</evidence>
<evidence type="ECO:0000256" key="4">
    <source>
        <dbReference type="ARBA" id="ARBA00022989"/>
    </source>
</evidence>
<evidence type="ECO:0000313" key="9">
    <source>
        <dbReference type="EMBL" id="KAF8773587.1"/>
    </source>
</evidence>
<dbReference type="InterPro" id="IPR008962">
    <property type="entry name" value="PapD-like_sf"/>
</dbReference>
<dbReference type="GO" id="GO:0005789">
    <property type="term" value="C:endoplasmic reticulum membrane"/>
    <property type="evidence" value="ECO:0007669"/>
    <property type="project" value="InterPro"/>
</dbReference>
<proteinExistence type="inferred from homology"/>
<feature type="coiled-coil region" evidence="6">
    <location>
        <begin position="174"/>
        <end position="201"/>
    </location>
</feature>
<evidence type="ECO:0000256" key="2">
    <source>
        <dbReference type="ARBA" id="ARBA00008932"/>
    </source>
</evidence>
<keyword evidence="3 7" id="KW-0812">Transmembrane</keyword>
<dbReference type="PIRSF" id="PIRSF019693">
    <property type="entry name" value="VAMP-associated"/>
    <property type="match status" value="1"/>
</dbReference>
<evidence type="ECO:0000313" key="10">
    <source>
        <dbReference type="Proteomes" id="UP000807504"/>
    </source>
</evidence>
<dbReference type="GO" id="GO:0033149">
    <property type="term" value="F:FFAT motif binding"/>
    <property type="evidence" value="ECO:0007669"/>
    <property type="project" value="TreeGrafter"/>
</dbReference>
<dbReference type="PANTHER" id="PTHR10809:SF6">
    <property type="entry name" value="AT11025P-RELATED"/>
    <property type="match status" value="1"/>
</dbReference>
<dbReference type="PROSITE" id="PS50202">
    <property type="entry name" value="MSP"/>
    <property type="match status" value="1"/>
</dbReference>
<comment type="subcellular location">
    <subcellularLocation>
        <location evidence="1">Membrane</location>
        <topology evidence="1">Single-pass type IV membrane protein</topology>
    </subcellularLocation>
</comment>
<keyword evidence="6" id="KW-0175">Coiled coil</keyword>
<dbReference type="SUPFAM" id="SSF49354">
    <property type="entry name" value="PapD-like"/>
    <property type="match status" value="1"/>
</dbReference>
<reference evidence="9" key="1">
    <citation type="journal article" date="2020" name="bioRxiv">
        <title>Chromosome-level reference genome of the European wasp spider Argiope bruennichi: a resource for studies on range expansion and evolutionary adaptation.</title>
        <authorList>
            <person name="Sheffer M.M."/>
            <person name="Hoppe A."/>
            <person name="Krehenwinkel H."/>
            <person name="Uhl G."/>
            <person name="Kuss A.W."/>
            <person name="Jensen L."/>
            <person name="Jensen C."/>
            <person name="Gillespie R.G."/>
            <person name="Hoff K.J."/>
            <person name="Prost S."/>
        </authorList>
    </citation>
    <scope>NUCLEOTIDE SEQUENCE</scope>
</reference>
<dbReference type="InterPro" id="IPR000535">
    <property type="entry name" value="MSP_dom"/>
</dbReference>